<evidence type="ECO:0000313" key="1">
    <source>
        <dbReference type="EMBL" id="SDI51167.1"/>
    </source>
</evidence>
<dbReference type="STRING" id="504805.SAMN05421505_1627"/>
<dbReference type="EMBL" id="FNCN01000062">
    <property type="protein sequence ID" value="SDI51167.1"/>
    <property type="molecule type" value="Genomic_DNA"/>
</dbReference>
<name>A0A1G8L6J4_9ACTN</name>
<proteinExistence type="predicted"/>
<gene>
    <name evidence="1" type="ORF">SAMN05421505_1627</name>
</gene>
<dbReference type="AlphaFoldDB" id="A0A1G8L6J4"/>
<sequence>MRFLPVQADYTTAGEWPAQANGDARDTKTVYACPSCGAHTTSPDTHVCRRRK</sequence>
<evidence type="ECO:0000313" key="2">
    <source>
        <dbReference type="Proteomes" id="UP000198923"/>
    </source>
</evidence>
<keyword evidence="2" id="KW-1185">Reference proteome</keyword>
<reference evidence="1 2" key="1">
    <citation type="submission" date="2016-10" db="EMBL/GenBank/DDBJ databases">
        <authorList>
            <person name="de Groot N.N."/>
        </authorList>
    </citation>
    <scope>NUCLEOTIDE SEQUENCE [LARGE SCALE GENOMIC DNA]</scope>
    <source>
        <strain evidence="1 2">CPCC 201354</strain>
    </source>
</reference>
<dbReference type="Proteomes" id="UP000198923">
    <property type="component" value="Unassembled WGS sequence"/>
</dbReference>
<organism evidence="1 2">
    <name type="scientific">Sinosporangium album</name>
    <dbReference type="NCBI Taxonomy" id="504805"/>
    <lineage>
        <taxon>Bacteria</taxon>
        <taxon>Bacillati</taxon>
        <taxon>Actinomycetota</taxon>
        <taxon>Actinomycetes</taxon>
        <taxon>Streptosporangiales</taxon>
        <taxon>Streptosporangiaceae</taxon>
        <taxon>Sinosporangium</taxon>
    </lineage>
</organism>
<accession>A0A1G8L6J4</accession>
<protein>
    <submittedName>
        <fullName evidence="1">Uncharacterized protein</fullName>
    </submittedName>
</protein>